<evidence type="ECO:0000313" key="2">
    <source>
        <dbReference type="EMBL" id="EDP45252.1"/>
    </source>
</evidence>
<dbReference type="KEGG" id="mgl:MGL_0241"/>
<organism evidence="2 3">
    <name type="scientific">Malassezia globosa (strain ATCC MYA-4612 / CBS 7966)</name>
    <name type="common">Dandruff-associated fungus</name>
    <dbReference type="NCBI Taxonomy" id="425265"/>
    <lineage>
        <taxon>Eukaryota</taxon>
        <taxon>Fungi</taxon>
        <taxon>Dikarya</taxon>
        <taxon>Basidiomycota</taxon>
        <taxon>Ustilaginomycotina</taxon>
        <taxon>Malasseziomycetes</taxon>
        <taxon>Malasseziales</taxon>
        <taxon>Malasseziaceae</taxon>
        <taxon>Malassezia</taxon>
    </lineage>
</organism>
<reference evidence="2 3" key="1">
    <citation type="journal article" date="2007" name="Proc. Natl. Acad. Sci. U.S.A.">
        <title>Dandruff-associated Malassezia genomes reveal convergent and divergent virulence traits shared with plant and human fungal pathogens.</title>
        <authorList>
            <person name="Xu J."/>
            <person name="Saunders C.W."/>
            <person name="Hu P."/>
            <person name="Grant R.A."/>
            <person name="Boekhout T."/>
            <person name="Kuramae E.E."/>
            <person name="Kronstad J.W."/>
            <person name="Deangelis Y.M."/>
            <person name="Reeder N.L."/>
            <person name="Johnstone K.R."/>
            <person name="Leland M."/>
            <person name="Fieno A.M."/>
            <person name="Begley W.M."/>
            <person name="Sun Y."/>
            <person name="Lacey M.P."/>
            <person name="Chaudhary T."/>
            <person name="Keough T."/>
            <person name="Chu L."/>
            <person name="Sears R."/>
            <person name="Yuan B."/>
            <person name="Dawson T.L.Jr."/>
        </authorList>
    </citation>
    <scope>NUCLEOTIDE SEQUENCE [LARGE SCALE GENOMIC DNA]</scope>
    <source>
        <strain evidence="3">ATCC MYA-4612 / CBS 7966</strain>
    </source>
</reference>
<name>A8PSE1_MALGO</name>
<feature type="compositionally biased region" description="Polar residues" evidence="1">
    <location>
        <begin position="441"/>
        <end position="450"/>
    </location>
</feature>
<dbReference type="InParanoid" id="A8PSE1"/>
<dbReference type="OrthoDB" id="9451547at2759"/>
<sequence length="484" mass="53769">MEQRLRESDDVFRPTALTAQNARHRENPSSPATFRPIPVPEPVAVSSIPSVTRHLHQSKPHRRVWPEPETFYGPTVPSRTTSSSHVSSTLKPRKRDADEITDAGDHDQARPVSSRRVRRKMSLEGPCRPENHQSVVVSDDDEGDLEAMDEDDVADTSTTSYDEESDLREDMKEEEMSSGSASLSSSSMEEDDLDNRDEVDVSESDEVMAPPAGFNKRSSSALKRPADTSDDHGPGDEWTDANGLRWRIGDDGIPRRAVMLIEMKPKYAMPRDTVHPDARARVPMQIERFLSHDEYEEAKRKKQLSWQHELSHAKGSVSTSSSPPSFRSDDVEDSMASIVARRSRGQARRRGANDLLFSDLTRSSRSSLSGGDDSMSNVSMGDASADDSASFSSSLLGDQADMSRRLRLSRASASPARRTASPARAVPLMRQRYARIYGASPHSQSPVRTSLDQEAKRKREKRLMSRLHAERDEAANHTSSGTTS</sequence>
<feature type="region of interest" description="Disordered" evidence="1">
    <location>
        <begin position="406"/>
        <end position="484"/>
    </location>
</feature>
<feature type="compositionally biased region" description="Acidic residues" evidence="1">
    <location>
        <begin position="138"/>
        <end position="154"/>
    </location>
</feature>
<dbReference type="GeneID" id="5856772"/>
<feature type="compositionally biased region" description="Low complexity" evidence="1">
    <location>
        <begin position="316"/>
        <end position="326"/>
    </location>
</feature>
<dbReference type="EMBL" id="AAYY01000001">
    <property type="protein sequence ID" value="EDP45252.1"/>
    <property type="molecule type" value="Genomic_DNA"/>
</dbReference>
<dbReference type="VEuPathDB" id="FungiDB:MGL_0241"/>
<comment type="caution">
    <text evidence="2">The sequence shown here is derived from an EMBL/GenBank/DDBJ whole genome shotgun (WGS) entry which is preliminary data.</text>
</comment>
<evidence type="ECO:0000313" key="3">
    <source>
        <dbReference type="Proteomes" id="UP000008837"/>
    </source>
</evidence>
<feature type="compositionally biased region" description="Low complexity" evidence="1">
    <location>
        <begin position="409"/>
        <end position="425"/>
    </location>
</feature>
<feature type="compositionally biased region" description="Low complexity" evidence="1">
    <location>
        <begin position="74"/>
        <end position="89"/>
    </location>
</feature>
<keyword evidence="3" id="KW-1185">Reference proteome</keyword>
<evidence type="ECO:0000256" key="1">
    <source>
        <dbReference type="SAM" id="MobiDB-lite"/>
    </source>
</evidence>
<feature type="compositionally biased region" description="Basic residues" evidence="1">
    <location>
        <begin position="53"/>
        <end position="63"/>
    </location>
</feature>
<dbReference type="RefSeq" id="XP_001732466.1">
    <property type="nucleotide sequence ID" value="XM_001732414.1"/>
</dbReference>
<protein>
    <submittedName>
        <fullName evidence="2">Uncharacterized protein</fullName>
    </submittedName>
</protein>
<feature type="region of interest" description="Disordered" evidence="1">
    <location>
        <begin position="362"/>
        <end position="392"/>
    </location>
</feature>
<feature type="compositionally biased region" description="Basic and acidic residues" evidence="1">
    <location>
        <begin position="95"/>
        <end position="109"/>
    </location>
</feature>
<accession>A8PSE1</accession>
<feature type="compositionally biased region" description="Basic and acidic residues" evidence="1">
    <location>
        <begin position="224"/>
        <end position="235"/>
    </location>
</feature>
<proteinExistence type="predicted"/>
<dbReference type="Proteomes" id="UP000008837">
    <property type="component" value="Unassembled WGS sequence"/>
</dbReference>
<feature type="compositionally biased region" description="Basic and acidic residues" evidence="1">
    <location>
        <begin position="1"/>
        <end position="12"/>
    </location>
</feature>
<dbReference type="AlphaFoldDB" id="A8PSE1"/>
<dbReference type="STRING" id="425265.A8PSE1"/>
<dbReference type="OMA" id="QLSWQHE"/>
<gene>
    <name evidence="2" type="ORF">MGL_0241</name>
</gene>
<feature type="compositionally biased region" description="Acidic residues" evidence="1">
    <location>
        <begin position="188"/>
        <end position="206"/>
    </location>
</feature>
<feature type="region of interest" description="Disordered" evidence="1">
    <location>
        <begin position="306"/>
        <end position="333"/>
    </location>
</feature>
<feature type="compositionally biased region" description="Low complexity" evidence="1">
    <location>
        <begin position="177"/>
        <end position="187"/>
    </location>
</feature>
<feature type="region of interest" description="Disordered" evidence="1">
    <location>
        <begin position="1"/>
        <end position="247"/>
    </location>
</feature>